<evidence type="ECO:0000256" key="1">
    <source>
        <dbReference type="ARBA" id="ARBA00004127"/>
    </source>
</evidence>
<evidence type="ECO:0000313" key="12">
    <source>
        <dbReference type="Proteomes" id="UP000235672"/>
    </source>
</evidence>
<feature type="transmembrane region" description="Helical" evidence="9">
    <location>
        <begin position="1265"/>
        <end position="1285"/>
    </location>
</feature>
<feature type="transmembrane region" description="Helical" evidence="9">
    <location>
        <begin position="1300"/>
        <end position="1319"/>
    </location>
</feature>
<sequence length="1499" mass="169453">MASGSWGHQSGGSRTNGEASSKSQLLLPPPDSIDASADSHASSVGAASSSNSQYSSDNTSPFTYEEQHTISKYSHFRGTEKPLNALLAMRQVLDTISENDVNGPRLFRLDSEFGLELGEGTQFRVTGPSEEFKNRLERALRATSGADQERLGNTIRSLASSVVKHARWIPDLTNRRRAAEARGEQLSPDDLTKELHSQLRSAKVEIERLRNKSYRQHDNIVKLLGWGLCLDTFEATTSLKTRIPLLILERATCDLGDFLASSTYKNTPFKNLLKICSDIGNGLGGLHAGNMTHGDMKPENVLLFAKYSADQEETTWTAKLCDFGNAESRSAHVPVTVKGKGKANESRDIESSPENANLFEYWGTPGWIPPEVLPDQKRGLLDFDSLKKCDIFVYGLIVWRIFEQPSVRGGFNLQTNRRAFRVRPIKEERSADYLPPRDRAYADAAKAIKKALETRINPSRMLIPSRLDMNRILRVLRAALQPVPRLRDPRPWKFFDEIYYPAIIAVDETPGKELEESQLSQYVRHAVIDRLSTFARRLSKRKDLAITKAHRTFETTLSYTWWLLPNFIRKSPRNIALESLFARTASFLPLGWDPSNIASLDHSTNSCYDICVFQTGFLNLCDELAIRSDRWPIDHDLYSYARIRSKFKLCCWQNFCGHHRPDHAVQVLWQERSYKTWKRALQSWPERTLPTIAWLFRGEIGEYELRMMEESEDQIIVLWSLICDAEISMDVRNQLFHLLVEKGCYVGWRPVSSSKSPLDDLHAGCTVFAKFLYSLVSPSSQITENYRTIATACAAVLQSSQLVTSRGATLSGDLETAIRRFFYKGEAPDRANADLDPASYTSVAFMENPHLTTLLHEAIRVPCYPAVEYFVQTAAIPLIVRGNSGQTPIEVAQAMKTSCRTTWQLAHINGIIGLFDKSSNSKAPEAELPLGWEMVKFEEGFSAYLESTINPQNPSFTFERPRFSLLQERQIPLGSRKSATGGLSYDFDLVRFIHKPELDQSKRARAIFDDHWYKNDVKTVNGTRTSWISEEPVPVPVPVQQPSKFRPLRIPIRRYAFYPKRDFDDLTRIADENTSLLNANADASVRRNDTFDIFFNWRHTLGMEDERAWIRIPSYVFYVSKVVLFRNYANILLIFIPWNILFRELKYSRSSAPSLLTLGVLGAIPLIETWETSAAALLNSRSLRVHVIDQTAFSIVPSCTVELCIGILALLHGDTDLVQHINLGSVLCNLLFISGCCFLAGGIFNSRTGLQRGIEQDFNTTAQDLTSTLIFTASFISAILYLISWTQSVSTPWSEVEATWFSRATSIVTLIIFGIWLVFRYSTHENIFVTDFQDGYKSDDEDEFEPELPPFASLVVAAISFSLLIQQTQSIVQALEDLAPNTRTLLAFIGIPVFLRLGKHMKAFRFALQDKLDDTLALTSGFTVTMCLFYGPLMVILSWTLGQVLTLRFDLYGTIIYVLSSWVWAYVASHGRTNWLEGIGLIIVYVSLAMTGCFVIWSV</sequence>
<dbReference type="InterPro" id="IPR000719">
    <property type="entry name" value="Prot_kinase_dom"/>
</dbReference>
<dbReference type="OrthoDB" id="3495249at2759"/>
<evidence type="ECO:0000259" key="10">
    <source>
        <dbReference type="PROSITE" id="PS50011"/>
    </source>
</evidence>
<dbReference type="STRING" id="1745343.A0A2J6PQM5"/>
<comment type="subcellular location">
    <subcellularLocation>
        <location evidence="1">Endomembrane system</location>
        <topology evidence="1">Multi-pass membrane protein</topology>
    </subcellularLocation>
</comment>
<feature type="transmembrane region" description="Helical" evidence="9">
    <location>
        <begin position="1223"/>
        <end position="1244"/>
    </location>
</feature>
<dbReference type="GO" id="GO:0004672">
    <property type="term" value="F:protein kinase activity"/>
    <property type="evidence" value="ECO:0007669"/>
    <property type="project" value="InterPro"/>
</dbReference>
<evidence type="ECO:0000256" key="6">
    <source>
        <dbReference type="ARBA" id="ARBA00023065"/>
    </source>
</evidence>
<evidence type="ECO:0000256" key="7">
    <source>
        <dbReference type="ARBA" id="ARBA00023136"/>
    </source>
</evidence>
<dbReference type="GO" id="GO:0015369">
    <property type="term" value="F:calcium:proton antiporter activity"/>
    <property type="evidence" value="ECO:0007669"/>
    <property type="project" value="TreeGrafter"/>
</dbReference>
<dbReference type="GO" id="GO:0012505">
    <property type="term" value="C:endomembrane system"/>
    <property type="evidence" value="ECO:0007669"/>
    <property type="project" value="UniProtKB-SubCell"/>
</dbReference>
<protein>
    <recommendedName>
        <fullName evidence="10">Protein kinase domain-containing protein</fullName>
    </recommendedName>
</protein>
<dbReference type="InterPro" id="IPR008271">
    <property type="entry name" value="Ser/Thr_kinase_AS"/>
</dbReference>
<dbReference type="GO" id="GO:0005524">
    <property type="term" value="F:ATP binding"/>
    <property type="evidence" value="ECO:0007669"/>
    <property type="project" value="InterPro"/>
</dbReference>
<evidence type="ECO:0000256" key="2">
    <source>
        <dbReference type="ARBA" id="ARBA00008170"/>
    </source>
</evidence>
<dbReference type="Pfam" id="PF00069">
    <property type="entry name" value="Pkinase"/>
    <property type="match status" value="1"/>
</dbReference>
<evidence type="ECO:0000256" key="3">
    <source>
        <dbReference type="ARBA" id="ARBA00022448"/>
    </source>
</evidence>
<dbReference type="GO" id="GO:0000329">
    <property type="term" value="C:fungal-type vacuole membrane"/>
    <property type="evidence" value="ECO:0007669"/>
    <property type="project" value="TreeGrafter"/>
</dbReference>
<organism evidence="11 12">
    <name type="scientific">Hyaloscypha hepaticicola</name>
    <dbReference type="NCBI Taxonomy" id="2082293"/>
    <lineage>
        <taxon>Eukaryota</taxon>
        <taxon>Fungi</taxon>
        <taxon>Dikarya</taxon>
        <taxon>Ascomycota</taxon>
        <taxon>Pezizomycotina</taxon>
        <taxon>Leotiomycetes</taxon>
        <taxon>Helotiales</taxon>
        <taxon>Hyaloscyphaceae</taxon>
        <taxon>Hyaloscypha</taxon>
    </lineage>
</organism>
<dbReference type="SUPFAM" id="SSF56112">
    <property type="entry name" value="Protein kinase-like (PK-like)"/>
    <property type="match status" value="1"/>
</dbReference>
<evidence type="ECO:0000256" key="5">
    <source>
        <dbReference type="ARBA" id="ARBA00022989"/>
    </source>
</evidence>
<keyword evidence="6" id="KW-0406">Ion transport</keyword>
<keyword evidence="3" id="KW-0813">Transport</keyword>
<gene>
    <name evidence="11" type="ORF">NA56DRAFT_753196</name>
</gene>
<feature type="transmembrane region" description="Helical" evidence="9">
    <location>
        <begin position="1416"/>
        <end position="1439"/>
    </location>
</feature>
<dbReference type="InterPro" id="IPR011009">
    <property type="entry name" value="Kinase-like_dom_sf"/>
</dbReference>
<feature type="transmembrane region" description="Helical" evidence="9">
    <location>
        <begin position="1451"/>
        <end position="1468"/>
    </location>
</feature>
<keyword evidence="12" id="KW-1185">Reference proteome</keyword>
<feature type="transmembrane region" description="Helical" evidence="9">
    <location>
        <begin position="1475"/>
        <end position="1497"/>
    </location>
</feature>
<keyword evidence="4 9" id="KW-0812">Transmembrane</keyword>
<dbReference type="InterPro" id="IPR004713">
    <property type="entry name" value="CaH_exchang"/>
</dbReference>
<dbReference type="SMART" id="SM00220">
    <property type="entry name" value="S_TKc"/>
    <property type="match status" value="1"/>
</dbReference>
<feature type="domain" description="Protein kinase" evidence="10">
    <location>
        <begin position="111"/>
        <end position="480"/>
    </location>
</feature>
<evidence type="ECO:0000256" key="8">
    <source>
        <dbReference type="SAM" id="MobiDB-lite"/>
    </source>
</evidence>
<dbReference type="Pfam" id="PF01699">
    <property type="entry name" value="Na_Ca_ex"/>
    <property type="match status" value="1"/>
</dbReference>
<feature type="compositionally biased region" description="Low complexity" evidence="8">
    <location>
        <begin position="32"/>
        <end position="57"/>
    </location>
</feature>
<dbReference type="PANTHER" id="PTHR31503">
    <property type="entry name" value="VACUOLAR CALCIUM ION TRANSPORTER"/>
    <property type="match status" value="1"/>
</dbReference>
<evidence type="ECO:0000313" key="11">
    <source>
        <dbReference type="EMBL" id="PMD16335.1"/>
    </source>
</evidence>
<dbReference type="PROSITE" id="PS50011">
    <property type="entry name" value="PROTEIN_KINASE_DOM"/>
    <property type="match status" value="1"/>
</dbReference>
<dbReference type="PANTHER" id="PTHR31503:SF22">
    <property type="entry name" value="VACUOLAR CALCIUM ION TRANSPORTER"/>
    <property type="match status" value="1"/>
</dbReference>
<dbReference type="Gene3D" id="1.20.1420.30">
    <property type="entry name" value="NCX, central ion-binding region"/>
    <property type="match status" value="1"/>
</dbReference>
<proteinExistence type="inferred from homology"/>
<evidence type="ECO:0000256" key="4">
    <source>
        <dbReference type="ARBA" id="ARBA00022692"/>
    </source>
</evidence>
<name>A0A2J6PQM5_9HELO</name>
<dbReference type="EMBL" id="KZ613506">
    <property type="protein sequence ID" value="PMD16335.1"/>
    <property type="molecule type" value="Genomic_DNA"/>
</dbReference>
<feature type="region of interest" description="Disordered" evidence="8">
    <location>
        <begin position="1"/>
        <end position="63"/>
    </location>
</feature>
<reference evidence="11 12" key="1">
    <citation type="submission" date="2016-05" db="EMBL/GenBank/DDBJ databases">
        <title>A degradative enzymes factory behind the ericoid mycorrhizal symbiosis.</title>
        <authorList>
            <consortium name="DOE Joint Genome Institute"/>
            <person name="Martino E."/>
            <person name="Morin E."/>
            <person name="Grelet G."/>
            <person name="Kuo A."/>
            <person name="Kohler A."/>
            <person name="Daghino S."/>
            <person name="Barry K."/>
            <person name="Choi C."/>
            <person name="Cichocki N."/>
            <person name="Clum A."/>
            <person name="Copeland A."/>
            <person name="Hainaut M."/>
            <person name="Haridas S."/>
            <person name="Labutti K."/>
            <person name="Lindquist E."/>
            <person name="Lipzen A."/>
            <person name="Khouja H.-R."/>
            <person name="Murat C."/>
            <person name="Ohm R."/>
            <person name="Olson A."/>
            <person name="Spatafora J."/>
            <person name="Veneault-Fourrey C."/>
            <person name="Henrissat B."/>
            <person name="Grigoriev I."/>
            <person name="Martin F."/>
            <person name="Perotto S."/>
        </authorList>
    </citation>
    <scope>NUCLEOTIDE SEQUENCE [LARGE SCALE GENOMIC DNA]</scope>
    <source>
        <strain evidence="11 12">UAMH 7357</strain>
    </source>
</reference>
<feature type="transmembrane region" description="Helical" evidence="9">
    <location>
        <begin position="1123"/>
        <end position="1142"/>
    </location>
</feature>
<evidence type="ECO:0000256" key="9">
    <source>
        <dbReference type="SAM" id="Phobius"/>
    </source>
</evidence>
<accession>A0A2J6PQM5</accession>
<keyword evidence="5 9" id="KW-1133">Transmembrane helix</keyword>
<dbReference type="Gene3D" id="1.10.510.10">
    <property type="entry name" value="Transferase(Phosphotransferase) domain 1"/>
    <property type="match status" value="1"/>
</dbReference>
<feature type="compositionally biased region" description="Polar residues" evidence="8">
    <location>
        <begin position="1"/>
        <end position="24"/>
    </location>
</feature>
<dbReference type="PROSITE" id="PS00108">
    <property type="entry name" value="PROTEIN_KINASE_ST"/>
    <property type="match status" value="1"/>
</dbReference>
<comment type="similarity">
    <text evidence="2">Belongs to the Ca(2+):cation antiporter (CaCA) (TC 2.A.19) family.</text>
</comment>
<dbReference type="GO" id="GO:0006874">
    <property type="term" value="P:intracellular calcium ion homeostasis"/>
    <property type="evidence" value="ECO:0007669"/>
    <property type="project" value="TreeGrafter"/>
</dbReference>
<keyword evidence="7 9" id="KW-0472">Membrane</keyword>
<dbReference type="InterPro" id="IPR044880">
    <property type="entry name" value="NCX_ion-bd_dom_sf"/>
</dbReference>
<feature type="transmembrane region" description="Helical" evidence="9">
    <location>
        <begin position="1191"/>
        <end position="1211"/>
    </location>
</feature>
<dbReference type="InterPro" id="IPR004837">
    <property type="entry name" value="NaCa_Exmemb"/>
</dbReference>
<dbReference type="Proteomes" id="UP000235672">
    <property type="component" value="Unassembled WGS sequence"/>
</dbReference>